<keyword evidence="6 7" id="KW-0326">Glycosidase</keyword>
<dbReference type="EMBL" id="JBICCN010000019">
    <property type="protein sequence ID" value="KAL3102734.1"/>
    <property type="molecule type" value="Genomic_DNA"/>
</dbReference>
<comment type="similarity">
    <text evidence="1 7">Belongs to the glycosyl hydrolase 38 family.</text>
</comment>
<dbReference type="FunFam" id="1.20.1270.50:FF:000002">
    <property type="entry name" value="Alpha-mannosidase"/>
    <property type="match status" value="1"/>
</dbReference>
<feature type="signal peptide" evidence="7">
    <location>
        <begin position="1"/>
        <end position="18"/>
    </location>
</feature>
<dbReference type="InterPro" id="IPR027291">
    <property type="entry name" value="Glyco_hydro_38_N_sf"/>
</dbReference>
<dbReference type="Gene3D" id="2.70.98.30">
    <property type="entry name" value="Golgi alpha-mannosidase II, domain 4"/>
    <property type="match status" value="1"/>
</dbReference>
<dbReference type="FunFam" id="1.20.1270.50:FF:000003">
    <property type="entry name" value="Alpha-mannosidase"/>
    <property type="match status" value="1"/>
</dbReference>
<dbReference type="InterPro" id="IPR011330">
    <property type="entry name" value="Glyco_hydro/deAcase_b/a-brl"/>
</dbReference>
<dbReference type="GO" id="GO:0016798">
    <property type="term" value="F:hydrolase activity, acting on glycosyl bonds"/>
    <property type="evidence" value="ECO:0007669"/>
    <property type="project" value="UniProtKB-KW"/>
</dbReference>
<feature type="chain" id="PRO_5044527873" description="Alpha-mannosidase" evidence="7">
    <location>
        <begin position="19"/>
        <end position="871"/>
    </location>
</feature>
<dbReference type="SUPFAM" id="SSF88688">
    <property type="entry name" value="Families 57/38 glycoside transferase middle domain"/>
    <property type="match status" value="1"/>
</dbReference>
<sequence>MPMLFLLIINALVFGKASQNCAWQNCNKWSTKPGAINVHLIAHTHDDLGWLKTADDYYTGTKAAIVPVGVQFILNTVIEELERDSSRRFSFAETGFLHRWLIDHGEKQRAALRRLITEKGQLELIGGGWAQPDEACTHYLDIIDQYTIGLDLLNASYGDCGHAKVAWQIDPFGHSREHANLAAMIGYEALFFSRMHYIELEKRAEQKALEMIWNVSDDIKTNILTGGFLRGTYAAPDGLCFDALCGNEPIVDNPAFSSYNLDAKLERFYKEVHNEVSVRPNWPSDEVKHVMLTMGGDFHYTNSNMWFTQLDKLIAAANKQTLSNNITVFYSTPACYVKALNEAQPKLPTKSDDFFPYASANHSYWTGYFTSKPGIKGLIRASSAFLQLSRKFASFALLSNASKQLDTLEQAQALCTHHDAVTGTSKEFVTQDYNRQLLNGWQDAESVLNASFWHLATKNGPANSNPSSLYFCRLSNETVCEATKNFANFTLILFNENSQQFDTIIRVPFYRRSVTVFDDQEKEINAELIKSFWLPFPHSSHHDAAPYELVFPVSVPPLGFRTYFVFGDGQKREKNILRTRKRNNNEQQQNQQQQQNEGGDELTTISNEFFRLTFGTDGLLQSVADLRRNQTVQLRQQFLYYHGMSNNATPRQASGAYIFRPNGTSPFTFKEPIQLSKINNSLVQEVRQIVSPWISQIVRLVAGKPYIEFDFTVGPLPKNLSDLKTIEVITRYTMSELNSEGIFWTDSNGRQMMKRRRNDSSFFEGTEPVAANYYPVNSRIYVQDDKTRMVILTDRSQGGASLADGQIELMLHRRAFWDDGFGVEEALDEPGEDGNGLIIRGRHWLLLGDASSAAHRLAKKFLKILFKYNLF</sequence>
<keyword evidence="3 7" id="KW-0378">Hydrolase</keyword>
<dbReference type="GO" id="GO:0046872">
    <property type="term" value="F:metal ion binding"/>
    <property type="evidence" value="ECO:0007669"/>
    <property type="project" value="UniProtKB-KW"/>
</dbReference>
<gene>
    <name evidence="10" type="ORF">niasHS_001296</name>
</gene>
<dbReference type="InterPro" id="IPR013780">
    <property type="entry name" value="Glyco_hydro_b"/>
</dbReference>
<evidence type="ECO:0000256" key="8">
    <source>
        <dbReference type="SAM" id="MobiDB-lite"/>
    </source>
</evidence>
<dbReference type="InterPro" id="IPR000602">
    <property type="entry name" value="Glyco_hydro_38_N"/>
</dbReference>
<dbReference type="PANTHER" id="PTHR11607:SF3">
    <property type="entry name" value="LYSOSOMAL ALPHA-MANNOSIDASE"/>
    <property type="match status" value="1"/>
</dbReference>
<comment type="caution">
    <text evidence="10">The sequence shown here is derived from an EMBL/GenBank/DDBJ whole genome shotgun (WGS) entry which is preliminary data.</text>
</comment>
<proteinExistence type="inferred from homology"/>
<protein>
    <recommendedName>
        <fullName evidence="7">Alpha-mannosidase</fullName>
        <ecNumber evidence="7">3.2.1.-</ecNumber>
    </recommendedName>
</protein>
<evidence type="ECO:0000256" key="4">
    <source>
        <dbReference type="ARBA" id="ARBA00022833"/>
    </source>
</evidence>
<dbReference type="InterPro" id="IPR037094">
    <property type="entry name" value="Glyco_hydro_38_cen_sf"/>
</dbReference>
<dbReference type="Pfam" id="PF21260">
    <property type="entry name" value="Laman-like_dom"/>
    <property type="match status" value="1"/>
</dbReference>
<dbReference type="SMART" id="SM00872">
    <property type="entry name" value="Alpha-mann_mid"/>
    <property type="match status" value="1"/>
</dbReference>
<dbReference type="Pfam" id="PF09261">
    <property type="entry name" value="Alpha-mann_mid"/>
    <property type="match status" value="1"/>
</dbReference>
<accession>A0ABD2KIH8</accession>
<evidence type="ECO:0000256" key="2">
    <source>
        <dbReference type="ARBA" id="ARBA00022723"/>
    </source>
</evidence>
<dbReference type="Gene3D" id="2.60.40.1180">
    <property type="entry name" value="Golgi alpha-mannosidase II"/>
    <property type="match status" value="1"/>
</dbReference>
<feature type="domain" description="Glycoside hydrolase family 38 central" evidence="9">
    <location>
        <begin position="363"/>
        <end position="437"/>
    </location>
</feature>
<dbReference type="Pfam" id="PF01074">
    <property type="entry name" value="Glyco_hydro_38N"/>
    <property type="match status" value="1"/>
</dbReference>
<dbReference type="InterPro" id="IPR011682">
    <property type="entry name" value="Glyco_hydro_38_C"/>
</dbReference>
<dbReference type="Proteomes" id="UP001620645">
    <property type="component" value="Unassembled WGS sequence"/>
</dbReference>
<keyword evidence="5" id="KW-1015">Disulfide bond</keyword>
<dbReference type="Gene3D" id="1.20.1270.50">
    <property type="entry name" value="Glycoside hydrolase family 38, central domain"/>
    <property type="match status" value="2"/>
</dbReference>
<feature type="region of interest" description="Disordered" evidence="8">
    <location>
        <begin position="580"/>
        <end position="599"/>
    </location>
</feature>
<dbReference type="PANTHER" id="PTHR11607">
    <property type="entry name" value="ALPHA-MANNOSIDASE"/>
    <property type="match status" value="1"/>
</dbReference>
<feature type="compositionally biased region" description="Low complexity" evidence="8">
    <location>
        <begin position="585"/>
        <end position="597"/>
    </location>
</feature>
<dbReference type="InterPro" id="IPR028995">
    <property type="entry name" value="Glyco_hydro_57/38_cen_sf"/>
</dbReference>
<evidence type="ECO:0000259" key="9">
    <source>
        <dbReference type="SMART" id="SM00872"/>
    </source>
</evidence>
<keyword evidence="2 7" id="KW-0479">Metal-binding</keyword>
<evidence type="ECO:0000313" key="10">
    <source>
        <dbReference type="EMBL" id="KAL3102734.1"/>
    </source>
</evidence>
<reference evidence="10 11" key="1">
    <citation type="submission" date="2024-10" db="EMBL/GenBank/DDBJ databases">
        <authorList>
            <person name="Kim D."/>
        </authorList>
    </citation>
    <scope>NUCLEOTIDE SEQUENCE [LARGE SCALE GENOMIC DNA]</scope>
    <source>
        <strain evidence="10">Taebaek</strain>
    </source>
</reference>
<organism evidence="10 11">
    <name type="scientific">Heterodera schachtii</name>
    <name type="common">Sugarbeet cyst nematode worm</name>
    <name type="synonym">Tylenchus schachtii</name>
    <dbReference type="NCBI Taxonomy" id="97005"/>
    <lineage>
        <taxon>Eukaryota</taxon>
        <taxon>Metazoa</taxon>
        <taxon>Ecdysozoa</taxon>
        <taxon>Nematoda</taxon>
        <taxon>Chromadorea</taxon>
        <taxon>Rhabditida</taxon>
        <taxon>Tylenchina</taxon>
        <taxon>Tylenchomorpha</taxon>
        <taxon>Tylenchoidea</taxon>
        <taxon>Heteroderidae</taxon>
        <taxon>Heteroderinae</taxon>
        <taxon>Heterodera</taxon>
    </lineage>
</organism>
<dbReference type="EC" id="3.2.1.-" evidence="7"/>
<dbReference type="Pfam" id="PF07748">
    <property type="entry name" value="Glyco_hydro_38C"/>
    <property type="match status" value="1"/>
</dbReference>
<keyword evidence="11" id="KW-1185">Reference proteome</keyword>
<evidence type="ECO:0000256" key="1">
    <source>
        <dbReference type="ARBA" id="ARBA00009792"/>
    </source>
</evidence>
<evidence type="ECO:0000256" key="6">
    <source>
        <dbReference type="ARBA" id="ARBA00023295"/>
    </source>
</evidence>
<dbReference type="SUPFAM" id="SSF88713">
    <property type="entry name" value="Glycoside hydrolase/deacetylase"/>
    <property type="match status" value="1"/>
</dbReference>
<dbReference type="InterPro" id="IPR048534">
    <property type="entry name" value="Man2a1-like_dom"/>
</dbReference>
<dbReference type="AlphaFoldDB" id="A0ABD2KIH8"/>
<dbReference type="InterPro" id="IPR050843">
    <property type="entry name" value="Glycosyl_Hydrlase_38"/>
</dbReference>
<dbReference type="SUPFAM" id="SSF74650">
    <property type="entry name" value="Galactose mutarotase-like"/>
    <property type="match status" value="1"/>
</dbReference>
<comment type="cofactor">
    <cofactor evidence="7">
        <name>Zn(2+)</name>
        <dbReference type="ChEBI" id="CHEBI:29105"/>
    </cofactor>
    <text evidence="7">Binds 1 zinc ion per subunit.</text>
</comment>
<evidence type="ECO:0000256" key="5">
    <source>
        <dbReference type="ARBA" id="ARBA00023157"/>
    </source>
</evidence>
<dbReference type="InterPro" id="IPR011013">
    <property type="entry name" value="Gal_mutarotase_sf_dom"/>
</dbReference>
<evidence type="ECO:0000313" key="11">
    <source>
        <dbReference type="Proteomes" id="UP001620645"/>
    </source>
</evidence>
<keyword evidence="7" id="KW-0732">Signal</keyword>
<dbReference type="InterPro" id="IPR015341">
    <property type="entry name" value="Glyco_hydro_38_cen"/>
</dbReference>
<evidence type="ECO:0000256" key="3">
    <source>
        <dbReference type="ARBA" id="ARBA00022801"/>
    </source>
</evidence>
<evidence type="ECO:0000256" key="7">
    <source>
        <dbReference type="RuleBase" id="RU361199"/>
    </source>
</evidence>
<dbReference type="Gene3D" id="3.20.110.10">
    <property type="entry name" value="Glycoside hydrolase 38, N terminal domain"/>
    <property type="match status" value="1"/>
</dbReference>
<keyword evidence="4 7" id="KW-0862">Zinc</keyword>
<dbReference type="FunFam" id="2.70.98.30:FF:000003">
    <property type="entry name" value="Alpha-mannosidase"/>
    <property type="match status" value="1"/>
</dbReference>
<name>A0ABD2KIH8_HETSC</name>